<evidence type="ECO:0000313" key="2">
    <source>
        <dbReference type="Proteomes" id="UP001629536"/>
    </source>
</evidence>
<proteinExistence type="predicted"/>
<evidence type="ECO:0000313" key="1">
    <source>
        <dbReference type="EMBL" id="MFM1525746.1"/>
    </source>
</evidence>
<keyword evidence="2" id="KW-1185">Reference proteome</keyword>
<dbReference type="Proteomes" id="UP001629536">
    <property type="component" value="Unassembled WGS sequence"/>
</dbReference>
<comment type="caution">
    <text evidence="1">The sequence shown here is derived from an EMBL/GenBank/DDBJ whole genome shotgun (WGS) entry which is preliminary data.</text>
</comment>
<organism evidence="1 2">
    <name type="scientific">Helcococcus bovis</name>
    <dbReference type="NCBI Taxonomy" id="3153252"/>
    <lineage>
        <taxon>Bacteria</taxon>
        <taxon>Bacillati</taxon>
        <taxon>Bacillota</taxon>
        <taxon>Tissierellia</taxon>
        <taxon>Tissierellales</taxon>
        <taxon>Peptoniphilaceae</taxon>
        <taxon>Helcococcus</taxon>
    </lineage>
</organism>
<protein>
    <recommendedName>
        <fullName evidence="3">DUF3139 domain-containing protein</fullName>
    </recommendedName>
</protein>
<dbReference type="EMBL" id="JBFNFH010000050">
    <property type="protein sequence ID" value="MFM1525746.1"/>
    <property type="molecule type" value="Genomic_DNA"/>
</dbReference>
<gene>
    <name evidence="1" type="ORF">ABGF40_08810</name>
</gene>
<sequence length="126" mass="14590">MRKKLYAFLLVVCLLVLNFVEVAEAGYSYELPYYGYCTGKNLTKTYTYYVESHSKIVKFEKKLVLPGYDSYFNEFNGSPMVLFRYITKSGDVIVPYEDSSKNLDKTFENSGSNIGKCPISINWEEY</sequence>
<accession>A0ABW9FAG5</accession>
<evidence type="ECO:0008006" key="3">
    <source>
        <dbReference type="Google" id="ProtNLM"/>
    </source>
</evidence>
<dbReference type="RefSeq" id="WP_408104982.1">
    <property type="nucleotide sequence ID" value="NZ_JBFNFH010000050.1"/>
</dbReference>
<reference evidence="1 2" key="1">
    <citation type="journal article" date="2024" name="Front. Microbiol.">
        <title>Pangenomic and biochemical analyses of Helcococcus ovis reveal widespread tetracycline resistance and a novel bacterial species, Helcococcus bovis.</title>
        <authorList>
            <person name="Cunha F."/>
            <person name="Zhai Y."/>
            <person name="Casaro S."/>
            <person name="Jones K.L."/>
            <person name="Hernandez M."/>
            <person name="Bisinotto R.S."/>
            <person name="Kariyawasam S."/>
            <person name="Brown M.B."/>
            <person name="Phillips A."/>
            <person name="Jeong K.C."/>
            <person name="Galvao K.N."/>
        </authorList>
    </citation>
    <scope>NUCLEOTIDE SEQUENCE [LARGE SCALE GENOMIC DNA]</scope>
    <source>
        <strain evidence="1 2">KG197</strain>
    </source>
</reference>
<name>A0ABW9FAG5_9FIRM</name>